<dbReference type="OrthoDB" id="9798763at2"/>
<evidence type="ECO:0000313" key="3">
    <source>
        <dbReference type="Proteomes" id="UP000232163"/>
    </source>
</evidence>
<protein>
    <recommendedName>
        <fullName evidence="4">Oxidoreductase molybdopterin-binding domain-containing protein</fullName>
    </recommendedName>
</protein>
<evidence type="ECO:0008006" key="4">
    <source>
        <dbReference type="Google" id="ProtNLM"/>
    </source>
</evidence>
<dbReference type="SUPFAM" id="SSF56524">
    <property type="entry name" value="Oxidoreductase molybdopterin-binding domain"/>
    <property type="match status" value="1"/>
</dbReference>
<dbReference type="KEGG" id="pht:BLM14_12645"/>
<evidence type="ECO:0000313" key="2">
    <source>
        <dbReference type="EMBL" id="PIO41951.1"/>
    </source>
</evidence>
<dbReference type="AlphaFoldDB" id="A0A2N9VR33"/>
<reference evidence="3" key="1">
    <citation type="journal article" date="2017" name="Int J Environ Stud">
        <title>Does the Miocene-Pliocene relict legume Oxytropis triphylla form nitrogen-fixing nodules with a combination of bacterial strains?</title>
        <authorList>
            <person name="Safronova V."/>
            <person name="Belimov A."/>
            <person name="Sazanova A."/>
            <person name="Kuznetsova I."/>
            <person name="Popova J."/>
            <person name="Andronov E."/>
            <person name="Verkhozina A."/>
            <person name="Tikhonovich I."/>
        </authorList>
    </citation>
    <scope>NUCLEOTIDE SEQUENCE [LARGE SCALE GENOMIC DNA]</scope>
    <source>
        <strain evidence="3">Tri-38</strain>
    </source>
</reference>
<feature type="signal peptide" evidence="1">
    <location>
        <begin position="1"/>
        <end position="21"/>
    </location>
</feature>
<gene>
    <name evidence="2" type="ORF">B5P45_23095</name>
</gene>
<keyword evidence="3" id="KW-1185">Reference proteome</keyword>
<name>A0A2N9VR33_9HYPH</name>
<proteinExistence type="predicted"/>
<organism evidence="2 3">
    <name type="scientific">Phyllobacterium zundukense</name>
    <dbReference type="NCBI Taxonomy" id="1867719"/>
    <lineage>
        <taxon>Bacteria</taxon>
        <taxon>Pseudomonadati</taxon>
        <taxon>Pseudomonadota</taxon>
        <taxon>Alphaproteobacteria</taxon>
        <taxon>Hyphomicrobiales</taxon>
        <taxon>Phyllobacteriaceae</taxon>
        <taxon>Phyllobacterium</taxon>
    </lineage>
</organism>
<dbReference type="EMBL" id="MZMT01000053">
    <property type="protein sequence ID" value="PIO41951.1"/>
    <property type="molecule type" value="Genomic_DNA"/>
</dbReference>
<dbReference type="InterPro" id="IPR036374">
    <property type="entry name" value="OxRdtase_Mopterin-bd_sf"/>
</dbReference>
<accession>A0A2N9VR33</accession>
<evidence type="ECO:0000256" key="1">
    <source>
        <dbReference type="SAM" id="SignalP"/>
    </source>
</evidence>
<sequence>MKTSTATLAIVFTLGIGVARAQSPNPDILAIERETGKVVATYASEGLRKEFVLQGRTTATPWSKGGQTTSFRGPLLKDILAKNGIAGAKEFEILAYNDFVSSISDSEIDAYSPILAIEQQCVEEDRTDGLCAAGQSYRPLSDDDGGPFYLIWPLKDLPPSYIPGRNSIWVWFVVAIRPAQ</sequence>
<dbReference type="Proteomes" id="UP000232163">
    <property type="component" value="Unassembled WGS sequence"/>
</dbReference>
<comment type="caution">
    <text evidence="2">The sequence shown here is derived from an EMBL/GenBank/DDBJ whole genome shotgun (WGS) entry which is preliminary data.</text>
</comment>
<dbReference type="RefSeq" id="WP_099999711.1">
    <property type="nucleotide sequence ID" value="NZ_CP017940.1"/>
</dbReference>
<keyword evidence="1" id="KW-0732">Signal</keyword>
<feature type="chain" id="PRO_5014970959" description="Oxidoreductase molybdopterin-binding domain-containing protein" evidence="1">
    <location>
        <begin position="22"/>
        <end position="180"/>
    </location>
</feature>